<dbReference type="AlphaFoldDB" id="F8AFN6"/>
<keyword evidence="3 6" id="KW-0418">Kinase</keyword>
<evidence type="ECO:0000256" key="6">
    <source>
        <dbReference type="HAMAP-Rule" id="MF_00590"/>
    </source>
</evidence>
<feature type="binding site" evidence="6">
    <location>
        <position position="50"/>
    </location>
    <ligand>
        <name>GTP</name>
        <dbReference type="ChEBI" id="CHEBI:37565"/>
    </ligand>
</feature>
<comment type="similarity">
    <text evidence="6">Belongs to the GTP-dependent DPCK family.</text>
</comment>
<sequence>MTVLFRLPPELRGELKRPLGELIRGPIPGPYLKVRERLARARNLVTVGDVVTENVLKLGVKPSIAIYDHRTERRDYKPDIEPDAVVITVQNPPGTITKELLEAIRKAYELVGRGKRVYIIVGGEEDLATIPAVLYASPGTLVVYGQPREGIVLIKVIPECKRRCAEIMRRMEVVRDGD</sequence>
<dbReference type="InterPro" id="IPR007164">
    <property type="entry name" value="GTP-dep_dephospho-CoA_kin"/>
</dbReference>
<dbReference type="Pfam" id="PF04019">
    <property type="entry name" value="DUF359"/>
    <property type="match status" value="1"/>
</dbReference>
<keyword evidence="5 6" id="KW-0342">GTP-binding</keyword>
<comment type="caution">
    <text evidence="6">Lacks conserved residue(s) required for the propagation of feature annotation.</text>
</comment>
<evidence type="ECO:0000256" key="4">
    <source>
        <dbReference type="ARBA" id="ARBA00022993"/>
    </source>
</evidence>
<dbReference type="GO" id="GO:0016301">
    <property type="term" value="F:kinase activity"/>
    <property type="evidence" value="ECO:0007669"/>
    <property type="project" value="UniProtKB-UniRule"/>
</dbReference>
<dbReference type="HAMAP" id="MF_00590">
    <property type="entry name" value="Dephospho_CoA_kinase_GTP_dep"/>
    <property type="match status" value="1"/>
</dbReference>
<dbReference type="EC" id="2.7.1.237" evidence="6"/>
<dbReference type="STRING" id="529709.PYCH_13340"/>
<feature type="binding site" evidence="6">
    <location>
        <position position="51"/>
    </location>
    <ligand>
        <name>GTP</name>
        <dbReference type="ChEBI" id="CHEBI:37565"/>
    </ligand>
</feature>
<keyword evidence="4 6" id="KW-0173">Coenzyme A biosynthesis</keyword>
<feature type="binding site" evidence="6">
    <location>
        <position position="49"/>
    </location>
    <ligand>
        <name>GTP</name>
        <dbReference type="ChEBI" id="CHEBI:37565"/>
    </ligand>
</feature>
<evidence type="ECO:0000256" key="2">
    <source>
        <dbReference type="ARBA" id="ARBA00022741"/>
    </source>
</evidence>
<dbReference type="eggNOG" id="arCOG04076">
    <property type="taxonomic scope" value="Archaea"/>
</dbReference>
<dbReference type="UniPathway" id="UPA00241"/>
<keyword evidence="2 6" id="KW-0547">Nucleotide-binding</keyword>
<gene>
    <name evidence="7" type="ordered locus">PYCH_13340</name>
</gene>
<dbReference type="HOGENOM" id="CLU_120795_1_0_2"/>
<evidence type="ECO:0000256" key="5">
    <source>
        <dbReference type="ARBA" id="ARBA00023134"/>
    </source>
</evidence>
<evidence type="ECO:0000256" key="3">
    <source>
        <dbReference type="ARBA" id="ARBA00022777"/>
    </source>
</evidence>
<name>F8AFN6_PYRYC</name>
<evidence type="ECO:0000256" key="1">
    <source>
        <dbReference type="ARBA" id="ARBA00022679"/>
    </source>
</evidence>
<dbReference type="Proteomes" id="UP000008386">
    <property type="component" value="Chromosome"/>
</dbReference>
<dbReference type="PANTHER" id="PTHR40732:SF1">
    <property type="entry name" value="GTP-DEPENDENT DEPHOSPHO-COA KINASE"/>
    <property type="match status" value="1"/>
</dbReference>
<reference evidence="7 8" key="1">
    <citation type="journal article" date="2011" name="J. Bacteriol.">
        <title>Complete genome sequence of the obligate piezophilic hyperthermophilic archaeon Pyrococcus yayanosii CH1.</title>
        <authorList>
            <person name="Jun X."/>
            <person name="Lupeng L."/>
            <person name="Minjuan X."/>
            <person name="Oger P."/>
            <person name="Fengping W."/>
            <person name="Jebbar M."/>
            <person name="Xiang X."/>
        </authorList>
    </citation>
    <scope>NUCLEOTIDE SEQUENCE [LARGE SCALE GENOMIC DNA]</scope>
    <source>
        <strain evidence="8">CH1 / JCM 16557</strain>
    </source>
</reference>
<organism evidence="7 8">
    <name type="scientific">Pyrococcus yayanosii (strain CH1 / JCM 16557)</name>
    <dbReference type="NCBI Taxonomy" id="529709"/>
    <lineage>
        <taxon>Archaea</taxon>
        <taxon>Methanobacteriati</taxon>
        <taxon>Methanobacteriota</taxon>
        <taxon>Thermococci</taxon>
        <taxon>Thermococcales</taxon>
        <taxon>Thermococcaceae</taxon>
        <taxon>Pyrococcus</taxon>
    </lineage>
</organism>
<evidence type="ECO:0000313" key="8">
    <source>
        <dbReference type="Proteomes" id="UP000008386"/>
    </source>
</evidence>
<feature type="binding site" evidence="6">
    <location>
        <position position="68"/>
    </location>
    <ligand>
        <name>GTP</name>
        <dbReference type="ChEBI" id="CHEBI:37565"/>
    </ligand>
</feature>
<dbReference type="NCBIfam" id="NF041125">
    <property type="entry name" value="deph_CoA_kin_Thcocales"/>
    <property type="match status" value="1"/>
</dbReference>
<evidence type="ECO:0000313" key="7">
    <source>
        <dbReference type="EMBL" id="AEH25006.1"/>
    </source>
</evidence>
<dbReference type="InterPro" id="IPR054930">
    <property type="entry name" value="deph_CoA_kin_Thcocales"/>
</dbReference>
<dbReference type="NCBIfam" id="NF002248">
    <property type="entry name" value="PRK01160.1-3"/>
    <property type="match status" value="1"/>
</dbReference>
<proteinExistence type="inferred from homology"/>
<comment type="catalytic activity">
    <reaction evidence="6">
        <text>3'-dephospho-CoA + GTP = GDP + CoA + H(+)</text>
        <dbReference type="Rhea" id="RHEA:61156"/>
        <dbReference type="ChEBI" id="CHEBI:15378"/>
        <dbReference type="ChEBI" id="CHEBI:37565"/>
        <dbReference type="ChEBI" id="CHEBI:57287"/>
        <dbReference type="ChEBI" id="CHEBI:57328"/>
        <dbReference type="ChEBI" id="CHEBI:58189"/>
        <dbReference type="EC" id="2.7.1.237"/>
    </reaction>
</comment>
<keyword evidence="1 6" id="KW-0808">Transferase</keyword>
<dbReference type="OrthoDB" id="15447at2157"/>
<accession>F8AFN6</accession>
<dbReference type="GO" id="GO:0005525">
    <property type="term" value="F:GTP binding"/>
    <property type="evidence" value="ECO:0007669"/>
    <property type="project" value="UniProtKB-UniRule"/>
</dbReference>
<keyword evidence="8" id="KW-1185">Reference proteome</keyword>
<dbReference type="KEGG" id="pya:PYCH_13340"/>
<dbReference type="EMBL" id="CP002779">
    <property type="protein sequence ID" value="AEH25006.1"/>
    <property type="molecule type" value="Genomic_DNA"/>
</dbReference>
<feature type="binding site" evidence="6">
    <location>
        <position position="125"/>
    </location>
    <ligand>
        <name>GTP</name>
        <dbReference type="ChEBI" id="CHEBI:37565"/>
    </ligand>
</feature>
<dbReference type="RefSeq" id="WP_013906062.1">
    <property type="nucleotide sequence ID" value="NC_015680.1"/>
</dbReference>
<dbReference type="GO" id="GO:0015937">
    <property type="term" value="P:coenzyme A biosynthetic process"/>
    <property type="evidence" value="ECO:0007669"/>
    <property type="project" value="UniProtKB-UniRule"/>
</dbReference>
<dbReference type="GeneID" id="10837906"/>
<protein>
    <recommendedName>
        <fullName evidence="6">GTP-dependent dephospho-CoA kinase</fullName>
        <ecNumber evidence="6">2.7.1.237</ecNumber>
    </recommendedName>
    <alternativeName>
        <fullName evidence="6">Dephospho-coenzyme A kinase</fullName>
        <shortName evidence="6">DPCK</shortName>
    </alternativeName>
</protein>
<comment type="function">
    <text evidence="6">Catalyzes the GTP-dependent phosphorylation of the 3'-hydroxyl group of dephosphocoenzyme A to form coenzyme A (CoA).</text>
</comment>
<dbReference type="PANTHER" id="PTHR40732">
    <property type="entry name" value="UPF0218 PROTEIN TK1697"/>
    <property type="match status" value="1"/>
</dbReference>
<dbReference type="PIRSF" id="PIRSF006533">
    <property type="entry name" value="UCP006533"/>
    <property type="match status" value="1"/>
</dbReference>
<comment type="pathway">
    <text evidence="6">Cofactor biosynthesis; coenzyme A biosynthesis.</text>
</comment>